<dbReference type="Proteomes" id="UP000536262">
    <property type="component" value="Unassembled WGS sequence"/>
</dbReference>
<feature type="compositionally biased region" description="Low complexity" evidence="1">
    <location>
        <begin position="247"/>
        <end position="272"/>
    </location>
</feature>
<feature type="domain" description="SCP" evidence="2">
    <location>
        <begin position="12"/>
        <end position="136"/>
    </location>
</feature>
<evidence type="ECO:0000259" key="2">
    <source>
        <dbReference type="Pfam" id="PF00188"/>
    </source>
</evidence>
<dbReference type="InterPro" id="IPR035940">
    <property type="entry name" value="CAP_sf"/>
</dbReference>
<dbReference type="SUPFAM" id="SSF55797">
    <property type="entry name" value="PR-1-like"/>
    <property type="match status" value="1"/>
</dbReference>
<dbReference type="SUPFAM" id="SSF49452">
    <property type="entry name" value="Starch-binding domain-like"/>
    <property type="match status" value="1"/>
</dbReference>
<name>A0A7X0F579_9HYPH</name>
<comment type="caution">
    <text evidence="3">The sequence shown here is derived from an EMBL/GenBank/DDBJ whole genome shotgun (WGS) entry which is preliminary data.</text>
</comment>
<dbReference type="Gene3D" id="3.40.33.10">
    <property type="entry name" value="CAP"/>
    <property type="match status" value="1"/>
</dbReference>
<protein>
    <recommendedName>
        <fullName evidence="2">SCP domain-containing protein</fullName>
    </recommendedName>
</protein>
<dbReference type="RefSeq" id="WP_184698392.1">
    <property type="nucleotide sequence ID" value="NZ_BAABEG010000001.1"/>
</dbReference>
<dbReference type="InterPro" id="IPR013784">
    <property type="entry name" value="Carb-bd-like_fold"/>
</dbReference>
<organism evidence="3 4">
    <name type="scientific">Aminobacter aganoensis</name>
    <dbReference type="NCBI Taxonomy" id="83264"/>
    <lineage>
        <taxon>Bacteria</taxon>
        <taxon>Pseudomonadati</taxon>
        <taxon>Pseudomonadota</taxon>
        <taxon>Alphaproteobacteria</taxon>
        <taxon>Hyphomicrobiales</taxon>
        <taxon>Phyllobacteriaceae</taxon>
        <taxon>Aminobacter</taxon>
    </lineage>
</organism>
<reference evidence="3 4" key="1">
    <citation type="submission" date="2020-08" db="EMBL/GenBank/DDBJ databases">
        <title>Genomic Encyclopedia of Type Strains, Phase IV (KMG-IV): sequencing the most valuable type-strain genomes for metagenomic binning, comparative biology and taxonomic classification.</title>
        <authorList>
            <person name="Goeker M."/>
        </authorList>
    </citation>
    <scope>NUCLEOTIDE SEQUENCE [LARGE SCALE GENOMIC DNA]</scope>
    <source>
        <strain evidence="3 4">DSM 7051</strain>
    </source>
</reference>
<dbReference type="Gene3D" id="2.60.40.1120">
    <property type="entry name" value="Carboxypeptidase-like, regulatory domain"/>
    <property type="match status" value="1"/>
</dbReference>
<evidence type="ECO:0000256" key="1">
    <source>
        <dbReference type="SAM" id="MobiDB-lite"/>
    </source>
</evidence>
<accession>A0A7X0F579</accession>
<evidence type="ECO:0000313" key="4">
    <source>
        <dbReference type="Proteomes" id="UP000536262"/>
    </source>
</evidence>
<dbReference type="InterPro" id="IPR014044">
    <property type="entry name" value="CAP_dom"/>
</dbReference>
<gene>
    <name evidence="3" type="ORF">GGR00_001115</name>
</gene>
<dbReference type="EMBL" id="JACHOU010000002">
    <property type="protein sequence ID" value="MBB6353347.1"/>
    <property type="molecule type" value="Genomic_DNA"/>
</dbReference>
<proteinExistence type="predicted"/>
<dbReference type="PANTHER" id="PTHR31157">
    <property type="entry name" value="SCP DOMAIN-CONTAINING PROTEIN"/>
    <property type="match status" value="1"/>
</dbReference>
<dbReference type="Pfam" id="PF00188">
    <property type="entry name" value="CAP"/>
    <property type="match status" value="1"/>
</dbReference>
<feature type="region of interest" description="Disordered" evidence="1">
    <location>
        <begin position="247"/>
        <end position="283"/>
    </location>
</feature>
<feature type="region of interest" description="Disordered" evidence="1">
    <location>
        <begin position="298"/>
        <end position="323"/>
    </location>
</feature>
<dbReference type="CDD" id="cd05379">
    <property type="entry name" value="CAP_bacterial"/>
    <property type="match status" value="1"/>
</dbReference>
<evidence type="ECO:0000313" key="3">
    <source>
        <dbReference type="EMBL" id="MBB6353347.1"/>
    </source>
</evidence>
<dbReference type="GO" id="GO:0030246">
    <property type="term" value="F:carbohydrate binding"/>
    <property type="evidence" value="ECO:0007669"/>
    <property type="project" value="InterPro"/>
</dbReference>
<dbReference type="PANTHER" id="PTHR31157:SF1">
    <property type="entry name" value="SCP DOMAIN-CONTAINING PROTEIN"/>
    <property type="match status" value="1"/>
</dbReference>
<keyword evidence="4" id="KW-1185">Reference proteome</keyword>
<sequence length="412" mass="42567">MPQHSANEQYLLELINAERAKTGAQPLAFDNDLSEAAENHDRWMLSADVFSHTGSGGTSPTTRMKAAGYTLSGSWATGENIAWATTRAPTGYTDEVKLLHTNLMNSSGHRANILNPNFREVGLGFEVGDYKGRSSAFVTEDFAKTGSDLFLTGVAFDDKDGDRFYDPGEGLGAIAVTAKNAAGQTFKTTTSAAGGYDLVLKPGTYTVTFSGANIATSTQTATIGTKNVKKDLIDPVMKSGTLAATETADDAGTAAPTAPTKSVDVADTTDTGNAGGNSAGGNPASTWLADFFKKMDHFGQDQGTRSDPGTRGEREVAGSADASAKKTVALDGDHFNFSSKVAAHINADQVNDTADGGHVQQAVDHAIAALQAHLPSDGHGVADAGDAAQAAVAKILAQMAAHSGHQNADVAA</sequence>
<dbReference type="AlphaFoldDB" id="A0A7X0F579"/>